<reference evidence="1 2" key="2">
    <citation type="submission" date="2018-11" db="EMBL/GenBank/DDBJ databases">
        <authorList>
            <consortium name="Pathogen Informatics"/>
        </authorList>
    </citation>
    <scope>NUCLEOTIDE SEQUENCE [LARGE SCALE GENOMIC DNA]</scope>
</reference>
<reference evidence="3" key="1">
    <citation type="submission" date="2017-02" db="UniProtKB">
        <authorList>
            <consortium name="WormBaseParasite"/>
        </authorList>
    </citation>
    <scope>IDENTIFICATION</scope>
</reference>
<evidence type="ECO:0000313" key="3">
    <source>
        <dbReference type="WBParaSite" id="BPAG_0001455401-mRNA-1"/>
    </source>
</evidence>
<organism evidence="3">
    <name type="scientific">Brugia pahangi</name>
    <name type="common">Filarial nematode worm</name>
    <dbReference type="NCBI Taxonomy" id="6280"/>
    <lineage>
        <taxon>Eukaryota</taxon>
        <taxon>Metazoa</taxon>
        <taxon>Ecdysozoa</taxon>
        <taxon>Nematoda</taxon>
        <taxon>Chromadorea</taxon>
        <taxon>Rhabditida</taxon>
        <taxon>Spirurina</taxon>
        <taxon>Spiruromorpha</taxon>
        <taxon>Filarioidea</taxon>
        <taxon>Onchocercidae</taxon>
        <taxon>Brugia</taxon>
    </lineage>
</organism>
<accession>A0A0N4TZT4</accession>
<name>A0A0N4TZT4_BRUPA</name>
<dbReference type="AlphaFoldDB" id="A0A0N4TZT4"/>
<evidence type="ECO:0000313" key="2">
    <source>
        <dbReference type="Proteomes" id="UP000278627"/>
    </source>
</evidence>
<sequence>MEPQLLSRYSQIIEELFNIIEKASPEMNEDIRGPINEENVSNEFHLELYHLHFYC</sequence>
<protein>
    <submittedName>
        <fullName evidence="1 3">Uncharacterized protein</fullName>
    </submittedName>
</protein>
<dbReference type="Proteomes" id="UP000278627">
    <property type="component" value="Unassembled WGS sequence"/>
</dbReference>
<keyword evidence="2" id="KW-1185">Reference proteome</keyword>
<gene>
    <name evidence="1" type="ORF">BPAG_LOCUS14482</name>
</gene>
<proteinExistence type="predicted"/>
<dbReference type="EMBL" id="UZAD01013698">
    <property type="protein sequence ID" value="VDN95667.1"/>
    <property type="molecule type" value="Genomic_DNA"/>
</dbReference>
<evidence type="ECO:0000313" key="1">
    <source>
        <dbReference type="EMBL" id="VDN95667.1"/>
    </source>
</evidence>
<dbReference type="WBParaSite" id="BPAG_0001455401-mRNA-1">
    <property type="protein sequence ID" value="BPAG_0001455401-mRNA-1"/>
    <property type="gene ID" value="BPAG_0001455401"/>
</dbReference>